<evidence type="ECO:0000313" key="1">
    <source>
        <dbReference type="EnsemblPlants" id="OGLUM12G06720.1"/>
    </source>
</evidence>
<dbReference type="Proteomes" id="UP000026961">
    <property type="component" value="Chromosome 12"/>
</dbReference>
<name>A0A0E0BQ73_9ORYZ</name>
<reference evidence="1" key="2">
    <citation type="submission" date="2018-05" db="EMBL/GenBank/DDBJ databases">
        <title>OgluRS3 (Oryza glumaepatula Reference Sequence Version 3).</title>
        <authorList>
            <person name="Zhang J."/>
            <person name="Kudrna D."/>
            <person name="Lee S."/>
            <person name="Talag J."/>
            <person name="Welchert J."/>
            <person name="Wing R.A."/>
        </authorList>
    </citation>
    <scope>NUCLEOTIDE SEQUENCE [LARGE SCALE GENOMIC DNA]</scope>
</reference>
<dbReference type="AlphaFoldDB" id="A0A0E0BQ73"/>
<proteinExistence type="predicted"/>
<reference evidence="1" key="1">
    <citation type="submission" date="2015-04" db="UniProtKB">
        <authorList>
            <consortium name="EnsemblPlants"/>
        </authorList>
    </citation>
    <scope>IDENTIFICATION</scope>
</reference>
<keyword evidence="2" id="KW-1185">Reference proteome</keyword>
<organism evidence="1">
    <name type="scientific">Oryza glumipatula</name>
    <dbReference type="NCBI Taxonomy" id="40148"/>
    <lineage>
        <taxon>Eukaryota</taxon>
        <taxon>Viridiplantae</taxon>
        <taxon>Streptophyta</taxon>
        <taxon>Embryophyta</taxon>
        <taxon>Tracheophyta</taxon>
        <taxon>Spermatophyta</taxon>
        <taxon>Magnoliopsida</taxon>
        <taxon>Liliopsida</taxon>
        <taxon>Poales</taxon>
        <taxon>Poaceae</taxon>
        <taxon>BOP clade</taxon>
        <taxon>Oryzoideae</taxon>
        <taxon>Oryzeae</taxon>
        <taxon>Oryzinae</taxon>
        <taxon>Oryza</taxon>
    </lineage>
</organism>
<dbReference type="HOGENOM" id="CLU_1580970_0_0_1"/>
<sequence>MGWSFIDGPVSKACRRSSDSHAQRAIRSRLVGLGLQRCHSEPDAHHQPRRFSAVHHVRVDGGDIASLHCLPPNPSRTDLQLQVASSVLPSRPSLPGAATTTRSGRRLDRDACRHFVALPLPTTASPISWCGGDGDQAGVLVMENDNELHSGLASLLLKLEAPLPCGAMD</sequence>
<accession>A0A0E0BQ73</accession>
<evidence type="ECO:0000313" key="2">
    <source>
        <dbReference type="Proteomes" id="UP000026961"/>
    </source>
</evidence>
<protein>
    <submittedName>
        <fullName evidence="1">Uncharacterized protein</fullName>
    </submittedName>
</protein>
<dbReference type="EnsemblPlants" id="OGLUM12G06720.1">
    <property type="protein sequence ID" value="OGLUM12G06720.1"/>
    <property type="gene ID" value="OGLUM12G06720"/>
</dbReference>
<dbReference type="Gramene" id="OGLUM12G06720.1">
    <property type="protein sequence ID" value="OGLUM12G06720.1"/>
    <property type="gene ID" value="OGLUM12G06720"/>
</dbReference>